<dbReference type="Pfam" id="PF10551">
    <property type="entry name" value="MULE"/>
    <property type="match status" value="2"/>
</dbReference>
<reference evidence="3" key="2">
    <citation type="submission" date="2023-06" db="EMBL/GenBank/DDBJ databases">
        <authorList>
            <person name="Swenson N.G."/>
            <person name="Wegrzyn J.L."/>
            <person name="Mcevoy S.L."/>
        </authorList>
    </citation>
    <scope>NUCLEOTIDE SEQUENCE</scope>
    <source>
        <strain evidence="3">NS2018</strain>
        <tissue evidence="3">Leaf</tissue>
    </source>
</reference>
<evidence type="ECO:0000259" key="2">
    <source>
        <dbReference type="SMART" id="SM00856"/>
    </source>
</evidence>
<evidence type="ECO:0000313" key="4">
    <source>
        <dbReference type="Proteomes" id="UP001168877"/>
    </source>
</evidence>
<feature type="chain" id="PRO_5041357521" description="Pectinesterase inhibitor domain-containing protein" evidence="1">
    <location>
        <begin position="25"/>
        <end position="360"/>
    </location>
</feature>
<reference evidence="3" key="1">
    <citation type="journal article" date="2022" name="Plant J.">
        <title>Strategies of tolerance reflected in two North American maple genomes.</title>
        <authorList>
            <person name="McEvoy S.L."/>
            <person name="Sezen U.U."/>
            <person name="Trouern-Trend A."/>
            <person name="McMahon S.M."/>
            <person name="Schaberg P.G."/>
            <person name="Yang J."/>
            <person name="Wegrzyn J.L."/>
            <person name="Swenson N.G."/>
        </authorList>
    </citation>
    <scope>NUCLEOTIDE SEQUENCE</scope>
    <source>
        <strain evidence="3">NS2018</strain>
    </source>
</reference>
<dbReference type="Gene3D" id="1.20.140.40">
    <property type="entry name" value="Invertase/pectin methylesterase inhibitor family protein"/>
    <property type="match status" value="1"/>
</dbReference>
<keyword evidence="4" id="KW-1185">Reference proteome</keyword>
<sequence>MASSLNDWMMLIMTLILSLSLYSASPAPAPAPTPTSLSNNLVESTCNKTGDELYTLCMQILESNPVTASASSPLDLAKAALNLAVEDTQVASEKLRVLLKTKITQPELSEPFDICVNWYDMAVGQFSISSKEVDEDPETANYDAALANSHESSDCENALASAGIHLPQIEAMIKRLVIAVDATHLKSKTKGVLLVAVCKDGNEMIYPLAFGFANSECSKSWTWFLKQLHDAILHPELVMIVSDRHMGISNGMRAIFLNATHVVYTYHLANNMKQHCRKRGDVIYHYYRAAYAYHVEKFDRVMAELKSIHPKVYDELVEDLVIVSDRHRGILSAMKKVFPDAQHIFYVFHIAQKFRRSSKN</sequence>
<dbReference type="PANTHER" id="PTHR31973:SF195">
    <property type="entry name" value="MUDR FAMILY TRANSPOSASE"/>
    <property type="match status" value="1"/>
</dbReference>
<dbReference type="Pfam" id="PF04043">
    <property type="entry name" value="PMEI"/>
    <property type="match status" value="1"/>
</dbReference>
<dbReference type="InterPro" id="IPR035513">
    <property type="entry name" value="Invertase/methylesterase_inhib"/>
</dbReference>
<dbReference type="EMBL" id="JAUESC010000386">
    <property type="protein sequence ID" value="KAK0577264.1"/>
    <property type="molecule type" value="Genomic_DNA"/>
</dbReference>
<dbReference type="PANTHER" id="PTHR31973">
    <property type="entry name" value="POLYPROTEIN, PUTATIVE-RELATED"/>
    <property type="match status" value="1"/>
</dbReference>
<feature type="domain" description="Pectinesterase inhibitor" evidence="2">
    <location>
        <begin position="37"/>
        <end position="182"/>
    </location>
</feature>
<organism evidence="3 4">
    <name type="scientific">Acer saccharum</name>
    <name type="common">Sugar maple</name>
    <dbReference type="NCBI Taxonomy" id="4024"/>
    <lineage>
        <taxon>Eukaryota</taxon>
        <taxon>Viridiplantae</taxon>
        <taxon>Streptophyta</taxon>
        <taxon>Embryophyta</taxon>
        <taxon>Tracheophyta</taxon>
        <taxon>Spermatophyta</taxon>
        <taxon>Magnoliopsida</taxon>
        <taxon>eudicotyledons</taxon>
        <taxon>Gunneridae</taxon>
        <taxon>Pentapetalae</taxon>
        <taxon>rosids</taxon>
        <taxon>malvids</taxon>
        <taxon>Sapindales</taxon>
        <taxon>Sapindaceae</taxon>
        <taxon>Hippocastanoideae</taxon>
        <taxon>Acereae</taxon>
        <taxon>Acer</taxon>
    </lineage>
</organism>
<evidence type="ECO:0000313" key="3">
    <source>
        <dbReference type="EMBL" id="KAK0577264.1"/>
    </source>
</evidence>
<evidence type="ECO:0000256" key="1">
    <source>
        <dbReference type="SAM" id="SignalP"/>
    </source>
</evidence>
<dbReference type="Proteomes" id="UP001168877">
    <property type="component" value="Unassembled WGS sequence"/>
</dbReference>
<feature type="signal peptide" evidence="1">
    <location>
        <begin position="1"/>
        <end position="24"/>
    </location>
</feature>
<gene>
    <name evidence="3" type="ORF">LWI29_030389</name>
</gene>
<comment type="caution">
    <text evidence="3">The sequence shown here is derived from an EMBL/GenBank/DDBJ whole genome shotgun (WGS) entry which is preliminary data.</text>
</comment>
<dbReference type="GO" id="GO:0004857">
    <property type="term" value="F:enzyme inhibitor activity"/>
    <property type="evidence" value="ECO:0007669"/>
    <property type="project" value="InterPro"/>
</dbReference>
<name>A0AA39RNH8_ACESA</name>
<dbReference type="NCBIfam" id="TIGR01614">
    <property type="entry name" value="PME_inhib"/>
    <property type="match status" value="1"/>
</dbReference>
<dbReference type="InterPro" id="IPR006501">
    <property type="entry name" value="Pectinesterase_inhib_dom"/>
</dbReference>
<accession>A0AA39RNH8</accession>
<keyword evidence="1" id="KW-0732">Signal</keyword>
<dbReference type="SUPFAM" id="SSF101148">
    <property type="entry name" value="Plant invertase/pectin methylesterase inhibitor"/>
    <property type="match status" value="1"/>
</dbReference>
<dbReference type="InterPro" id="IPR018289">
    <property type="entry name" value="MULE_transposase_dom"/>
</dbReference>
<dbReference type="SMART" id="SM00856">
    <property type="entry name" value="PMEI"/>
    <property type="match status" value="1"/>
</dbReference>
<proteinExistence type="predicted"/>
<dbReference type="AlphaFoldDB" id="A0AA39RNH8"/>
<protein>
    <recommendedName>
        <fullName evidence="2">Pectinesterase inhibitor domain-containing protein</fullName>
    </recommendedName>
</protein>